<dbReference type="PANTHER" id="PTHR22946:SF9">
    <property type="entry name" value="POLYKETIDE TRANSFERASE AF380"/>
    <property type="match status" value="1"/>
</dbReference>
<evidence type="ECO:0000256" key="2">
    <source>
        <dbReference type="SAM" id="SignalP"/>
    </source>
</evidence>
<dbReference type="GO" id="GO:0016787">
    <property type="term" value="F:hydrolase activity"/>
    <property type="evidence" value="ECO:0007669"/>
    <property type="project" value="UniProtKB-KW"/>
</dbReference>
<evidence type="ECO:0000313" key="4">
    <source>
        <dbReference type="EMBL" id="WOB10537.1"/>
    </source>
</evidence>
<dbReference type="InterPro" id="IPR029058">
    <property type="entry name" value="AB_hydrolase_fold"/>
</dbReference>
<feature type="signal peptide" evidence="2">
    <location>
        <begin position="1"/>
        <end position="33"/>
    </location>
</feature>
<feature type="domain" description="PET hydrolase/cutinase-like" evidence="3">
    <location>
        <begin position="32"/>
        <end position="298"/>
    </location>
</feature>
<sequence length="299" mass="31755">MQFASNPAVRHLARFTKASVLAAAVLFAGVANAQYQKGPDPTVAGLERDGTFAIRTTTVSRLSASGFGGGTIYYPTATGSYGVVAVSPGFTAYQSSISWIGSRLASHGFVVITIDTNTTSDQPDSRARQLKAALDKVVSLASSRTNVLYGKVDSSRLAVAGHSMGGGGSLAAARDYPSLKASVPLAPWHTTKSFSTVRVPTLIVGADGDTVASVTSHSIPFYTSIPSSTPKGYLELNNEDHFFPQDSGEYGLVGKYMISWFKRFVDSDTRYSPFLCGAPHQTQIANTLRVSDSRTNCPY</sequence>
<dbReference type="Pfam" id="PF12740">
    <property type="entry name" value="PETase"/>
    <property type="match status" value="1"/>
</dbReference>
<keyword evidence="5" id="KW-1185">Reference proteome</keyword>
<protein>
    <submittedName>
        <fullName evidence="4">Alpha/beta hydrolase</fullName>
    </submittedName>
</protein>
<dbReference type="PANTHER" id="PTHR22946">
    <property type="entry name" value="DIENELACTONE HYDROLASE DOMAIN-CONTAINING PROTEIN-RELATED"/>
    <property type="match status" value="1"/>
</dbReference>
<reference evidence="4 5" key="1">
    <citation type="submission" date="2023-10" db="EMBL/GenBank/DDBJ databases">
        <title>Bacteria for the degradation of biodegradable plastic PBAT(Polybutylene adipate terephthalate).</title>
        <authorList>
            <person name="Weon H.-Y."/>
            <person name="Yeon J."/>
        </authorList>
    </citation>
    <scope>NUCLEOTIDE SEQUENCE [LARGE SCALE GENOMIC DNA]</scope>
    <source>
        <strain evidence="4 5">SBD 7-3</strain>
    </source>
</reference>
<gene>
    <name evidence="4" type="ORF">RXV79_10845</name>
</gene>
<evidence type="ECO:0000259" key="3">
    <source>
        <dbReference type="Pfam" id="PF12740"/>
    </source>
</evidence>
<dbReference type="SUPFAM" id="SSF53474">
    <property type="entry name" value="alpha/beta-Hydrolases"/>
    <property type="match status" value="1"/>
</dbReference>
<dbReference type="EMBL" id="CP136336">
    <property type="protein sequence ID" value="WOB10537.1"/>
    <property type="molecule type" value="Genomic_DNA"/>
</dbReference>
<dbReference type="Gene3D" id="3.40.50.1820">
    <property type="entry name" value="alpha/beta hydrolase"/>
    <property type="match status" value="1"/>
</dbReference>
<keyword evidence="2" id="KW-0732">Signal</keyword>
<accession>A0ABZ0CZV9</accession>
<dbReference type="InterPro" id="IPR050261">
    <property type="entry name" value="FrsA_esterase"/>
</dbReference>
<dbReference type="RefSeq" id="WP_316703444.1">
    <property type="nucleotide sequence ID" value="NZ_CP136336.1"/>
</dbReference>
<keyword evidence="1 4" id="KW-0378">Hydrolase</keyword>
<proteinExistence type="predicted"/>
<evidence type="ECO:0000313" key="5">
    <source>
        <dbReference type="Proteomes" id="UP001303946"/>
    </source>
</evidence>
<dbReference type="Proteomes" id="UP001303946">
    <property type="component" value="Chromosome"/>
</dbReference>
<name>A0ABZ0CZV9_9BURK</name>
<evidence type="ECO:0000256" key="1">
    <source>
        <dbReference type="ARBA" id="ARBA00022801"/>
    </source>
</evidence>
<dbReference type="InterPro" id="IPR041127">
    <property type="entry name" value="PET_hydrolase/cutinase-like"/>
</dbReference>
<organism evidence="4 5">
    <name type="scientific">Piscinibacter gummiphilus</name>
    <dbReference type="NCBI Taxonomy" id="946333"/>
    <lineage>
        <taxon>Bacteria</taxon>
        <taxon>Pseudomonadati</taxon>
        <taxon>Pseudomonadota</taxon>
        <taxon>Betaproteobacteria</taxon>
        <taxon>Burkholderiales</taxon>
        <taxon>Sphaerotilaceae</taxon>
        <taxon>Piscinibacter</taxon>
    </lineage>
</organism>
<feature type="chain" id="PRO_5045073005" evidence="2">
    <location>
        <begin position="34"/>
        <end position="299"/>
    </location>
</feature>